<dbReference type="AlphaFoldDB" id="A0AAD7GQ48"/>
<comment type="caution">
    <text evidence="1">The sequence shown here is derived from an EMBL/GenBank/DDBJ whole genome shotgun (WGS) entry which is preliminary data.</text>
</comment>
<keyword evidence="2" id="KW-1185">Reference proteome</keyword>
<proteinExistence type="predicted"/>
<organism evidence="1 2">
    <name type="scientific">Mycena rosella</name>
    <name type="common">Pink bonnet</name>
    <name type="synonym">Agaricus rosellus</name>
    <dbReference type="NCBI Taxonomy" id="1033263"/>
    <lineage>
        <taxon>Eukaryota</taxon>
        <taxon>Fungi</taxon>
        <taxon>Dikarya</taxon>
        <taxon>Basidiomycota</taxon>
        <taxon>Agaricomycotina</taxon>
        <taxon>Agaricomycetes</taxon>
        <taxon>Agaricomycetidae</taxon>
        <taxon>Agaricales</taxon>
        <taxon>Marasmiineae</taxon>
        <taxon>Mycenaceae</taxon>
        <taxon>Mycena</taxon>
    </lineage>
</organism>
<dbReference type="Proteomes" id="UP001221757">
    <property type="component" value="Unassembled WGS sequence"/>
</dbReference>
<sequence>MSFKVFRMHLLIASRAFSKMTHVQHYAVFCSIALDLVLALLSLDQPLVVRAPETHYNKAVVLDFVLSLGEKRNRGPPLKTSQKGSCRYFMLGAYIAPETEISFEKYVDPSGTLSHHLGNKVAHCINNDIAYLCVKNNQEAHILVFYMSKKDPAGFRVGDIIKMGFTIVAFHQASRNKDDKQICKLLLRTWTLLDDLFAKAVFKAHSTSEAKGPSVGSRLTQVVQSLVKKCFDFTNLAATTKIIPR</sequence>
<protein>
    <submittedName>
        <fullName evidence="1">Uncharacterized protein</fullName>
    </submittedName>
</protein>
<dbReference type="EMBL" id="JARKIE010000023">
    <property type="protein sequence ID" value="KAJ7699216.1"/>
    <property type="molecule type" value="Genomic_DNA"/>
</dbReference>
<evidence type="ECO:0000313" key="1">
    <source>
        <dbReference type="EMBL" id="KAJ7699216.1"/>
    </source>
</evidence>
<gene>
    <name evidence="1" type="ORF">B0H17DRAFT_1129293</name>
</gene>
<accession>A0AAD7GQ48</accession>
<name>A0AAD7GQ48_MYCRO</name>
<reference evidence="1" key="1">
    <citation type="submission" date="2023-03" db="EMBL/GenBank/DDBJ databases">
        <title>Massive genome expansion in bonnet fungi (Mycena s.s.) driven by repeated elements and novel gene families across ecological guilds.</title>
        <authorList>
            <consortium name="Lawrence Berkeley National Laboratory"/>
            <person name="Harder C.B."/>
            <person name="Miyauchi S."/>
            <person name="Viragh M."/>
            <person name="Kuo A."/>
            <person name="Thoen E."/>
            <person name="Andreopoulos B."/>
            <person name="Lu D."/>
            <person name="Skrede I."/>
            <person name="Drula E."/>
            <person name="Henrissat B."/>
            <person name="Morin E."/>
            <person name="Kohler A."/>
            <person name="Barry K."/>
            <person name="LaButti K."/>
            <person name="Morin E."/>
            <person name="Salamov A."/>
            <person name="Lipzen A."/>
            <person name="Mereny Z."/>
            <person name="Hegedus B."/>
            <person name="Baldrian P."/>
            <person name="Stursova M."/>
            <person name="Weitz H."/>
            <person name="Taylor A."/>
            <person name="Grigoriev I.V."/>
            <person name="Nagy L.G."/>
            <person name="Martin F."/>
            <person name="Kauserud H."/>
        </authorList>
    </citation>
    <scope>NUCLEOTIDE SEQUENCE</scope>
    <source>
        <strain evidence="1">CBHHK067</strain>
    </source>
</reference>
<evidence type="ECO:0000313" key="2">
    <source>
        <dbReference type="Proteomes" id="UP001221757"/>
    </source>
</evidence>